<name>A0A6G7XIX0_9MICO</name>
<keyword evidence="2" id="KW-0808">Transferase</keyword>
<dbReference type="RefSeq" id="WP_166292651.1">
    <property type="nucleotide sequence ID" value="NZ_CP049863.1"/>
</dbReference>
<dbReference type="InterPro" id="IPR017926">
    <property type="entry name" value="GATASE"/>
</dbReference>
<dbReference type="Pfam" id="PF00117">
    <property type="entry name" value="GATase"/>
    <property type="match status" value="1"/>
</dbReference>
<evidence type="ECO:0000313" key="3">
    <source>
        <dbReference type="Proteomes" id="UP000502677"/>
    </source>
</evidence>
<dbReference type="GO" id="GO:0005829">
    <property type="term" value="C:cytosol"/>
    <property type="evidence" value="ECO:0007669"/>
    <property type="project" value="TreeGrafter"/>
</dbReference>
<dbReference type="InterPro" id="IPR044992">
    <property type="entry name" value="ChyE-like"/>
</dbReference>
<dbReference type="AlphaFoldDB" id="A0A6G7XIX0"/>
<feature type="domain" description="Glutamine amidotransferase" evidence="1">
    <location>
        <begin position="23"/>
        <end position="190"/>
    </location>
</feature>
<sequence length="242" mass="25320">MSDARVLVVVHQADAGLGLFMSSLTESGVELDRVGPTSDKPVPDTLDGYDGLIVLGGSMGPTDDEQAPWLPSTRALLAAGVEQQVPTLGICLGAQLMATALGGHVRTNPEGPEVGLQSVAFSREAAGDPLFGELSDSTVPAVQWHWLEADQLPEGATLLASSAGCQNQAFRVGPRAWGVQFHPEALSQTASDWAADDPQGLAELNLVADEVVERVRAADPELNKTWSGMASRFAEVVIGGAR</sequence>
<dbReference type="Gene3D" id="3.40.50.880">
    <property type="match status" value="1"/>
</dbReference>
<organism evidence="2 3">
    <name type="scientific">Leucobacter viscericola</name>
    <dbReference type="NCBI Taxonomy" id="2714935"/>
    <lineage>
        <taxon>Bacteria</taxon>
        <taxon>Bacillati</taxon>
        <taxon>Actinomycetota</taxon>
        <taxon>Actinomycetes</taxon>
        <taxon>Micrococcales</taxon>
        <taxon>Microbacteriaceae</taxon>
        <taxon>Leucobacter</taxon>
    </lineage>
</organism>
<gene>
    <name evidence="2" type="ORF">G7068_14740</name>
</gene>
<accession>A0A6G7XIX0</accession>
<dbReference type="KEGG" id="lvi:G7068_14740"/>
<dbReference type="PANTHER" id="PTHR42695">
    <property type="entry name" value="GLUTAMINE AMIDOTRANSFERASE YLR126C-RELATED"/>
    <property type="match status" value="1"/>
</dbReference>
<dbReference type="PROSITE" id="PS51273">
    <property type="entry name" value="GATASE_TYPE_1"/>
    <property type="match status" value="1"/>
</dbReference>
<reference evidence="2 3" key="1">
    <citation type="submission" date="2020-03" db="EMBL/GenBank/DDBJ databases">
        <title>Leucobacter sp. nov., isolated from beetles.</title>
        <authorList>
            <person name="Hyun D.-W."/>
            <person name="Bae J.-W."/>
        </authorList>
    </citation>
    <scope>NUCLEOTIDE SEQUENCE [LARGE SCALE GENOMIC DNA]</scope>
    <source>
        <strain evidence="2 3">HDW9C</strain>
    </source>
</reference>
<dbReference type="EMBL" id="CP049863">
    <property type="protein sequence ID" value="QIK64318.1"/>
    <property type="molecule type" value="Genomic_DNA"/>
</dbReference>
<proteinExistence type="predicted"/>
<dbReference type="PANTHER" id="PTHR42695:SF5">
    <property type="entry name" value="GLUTAMINE AMIDOTRANSFERASE YLR126C-RELATED"/>
    <property type="match status" value="1"/>
</dbReference>
<dbReference type="SUPFAM" id="SSF52317">
    <property type="entry name" value="Class I glutamine amidotransferase-like"/>
    <property type="match status" value="1"/>
</dbReference>
<keyword evidence="3" id="KW-1185">Reference proteome</keyword>
<dbReference type="Proteomes" id="UP000502677">
    <property type="component" value="Chromosome"/>
</dbReference>
<dbReference type="CDD" id="cd01741">
    <property type="entry name" value="GATase1_1"/>
    <property type="match status" value="1"/>
</dbReference>
<dbReference type="InterPro" id="IPR029062">
    <property type="entry name" value="Class_I_gatase-like"/>
</dbReference>
<keyword evidence="2" id="KW-0315">Glutamine amidotransferase</keyword>
<dbReference type="GO" id="GO:0016740">
    <property type="term" value="F:transferase activity"/>
    <property type="evidence" value="ECO:0007669"/>
    <property type="project" value="UniProtKB-KW"/>
</dbReference>
<evidence type="ECO:0000259" key="1">
    <source>
        <dbReference type="Pfam" id="PF00117"/>
    </source>
</evidence>
<evidence type="ECO:0000313" key="2">
    <source>
        <dbReference type="EMBL" id="QIK64318.1"/>
    </source>
</evidence>
<protein>
    <submittedName>
        <fullName evidence="2">Type 1 glutamine amidotransferase</fullName>
    </submittedName>
</protein>